<sequence>MSSDGTYTSEFLLLNGFYRYLGYTYVSRDLAKGSLQLVWRREGPYAAYVALTWVVIIGVFAYDASEAADMFDKSALLDKITSVLYSARTIIIQITSIVLAFTQAPKMVDVSTNLANLEDRLLFPYSLRGVARKLIVMNIAFTIVSIVAVFPLLYLYEDFTVRQLIWNSCYFVVCGIHGQTSCLLAYTWAMFFAETLASYLSAINAELKYILDSRGYAQTKRSFSEMHALFVRVMEAFELCEQILGKFLALIFPLNLVVTAPWGYWILREMREPQIGLLGALGFAGLFTQMLLVAIYPMRPYREAKKTWDVLTKLLVSQDHTPEIREQIASAIITYTVILYQSDNSSSSSAAAAAVTLNATKA</sequence>
<accession>A0A9J6GQ76</accession>
<name>A0A9J6GQ76_HAELO</name>
<dbReference type="EMBL" id="JABSTR010000010">
    <property type="protein sequence ID" value="KAH9380654.1"/>
    <property type="molecule type" value="Genomic_DNA"/>
</dbReference>
<reference evidence="7 8" key="1">
    <citation type="journal article" date="2020" name="Cell">
        <title>Large-Scale Comparative Analyses of Tick Genomes Elucidate Their Genetic Diversity and Vector Capacities.</title>
        <authorList>
            <consortium name="Tick Genome and Microbiome Consortium (TIGMIC)"/>
            <person name="Jia N."/>
            <person name="Wang J."/>
            <person name="Shi W."/>
            <person name="Du L."/>
            <person name="Sun Y."/>
            <person name="Zhan W."/>
            <person name="Jiang J.F."/>
            <person name="Wang Q."/>
            <person name="Zhang B."/>
            <person name="Ji P."/>
            <person name="Bell-Sakyi L."/>
            <person name="Cui X.M."/>
            <person name="Yuan T.T."/>
            <person name="Jiang B.G."/>
            <person name="Yang W.F."/>
            <person name="Lam T.T."/>
            <person name="Chang Q.C."/>
            <person name="Ding S.J."/>
            <person name="Wang X.J."/>
            <person name="Zhu J.G."/>
            <person name="Ruan X.D."/>
            <person name="Zhao L."/>
            <person name="Wei J.T."/>
            <person name="Ye R.Z."/>
            <person name="Que T.C."/>
            <person name="Du C.H."/>
            <person name="Zhou Y.H."/>
            <person name="Cheng J.X."/>
            <person name="Dai P.F."/>
            <person name="Guo W.B."/>
            <person name="Han X.H."/>
            <person name="Huang E.J."/>
            <person name="Li L.F."/>
            <person name="Wei W."/>
            <person name="Gao Y.C."/>
            <person name="Liu J.Z."/>
            <person name="Shao H.Z."/>
            <person name="Wang X."/>
            <person name="Wang C.C."/>
            <person name="Yang T.C."/>
            <person name="Huo Q.B."/>
            <person name="Li W."/>
            <person name="Chen H.Y."/>
            <person name="Chen S.E."/>
            <person name="Zhou L.G."/>
            <person name="Ni X.B."/>
            <person name="Tian J.H."/>
            <person name="Sheng Y."/>
            <person name="Liu T."/>
            <person name="Pan Y.S."/>
            <person name="Xia L.Y."/>
            <person name="Li J."/>
            <person name="Zhao F."/>
            <person name="Cao W.C."/>
        </authorList>
    </citation>
    <scope>NUCLEOTIDE SEQUENCE [LARGE SCALE GENOMIC DNA]</scope>
    <source>
        <strain evidence="7">HaeL-2018</strain>
    </source>
</reference>
<evidence type="ECO:0000256" key="3">
    <source>
        <dbReference type="ARBA" id="ARBA00022692"/>
    </source>
</evidence>
<evidence type="ECO:0000256" key="2">
    <source>
        <dbReference type="ARBA" id="ARBA00022475"/>
    </source>
</evidence>
<keyword evidence="5 6" id="KW-0472">Membrane</keyword>
<evidence type="ECO:0000313" key="7">
    <source>
        <dbReference type="EMBL" id="KAH9380654.1"/>
    </source>
</evidence>
<protein>
    <submittedName>
        <fullName evidence="7">Uncharacterized protein</fullName>
    </submittedName>
</protein>
<dbReference type="Proteomes" id="UP000821853">
    <property type="component" value="Chromosome 8"/>
</dbReference>
<evidence type="ECO:0000256" key="6">
    <source>
        <dbReference type="SAM" id="Phobius"/>
    </source>
</evidence>
<feature type="transmembrane region" description="Helical" evidence="6">
    <location>
        <begin position="83"/>
        <end position="104"/>
    </location>
</feature>
<evidence type="ECO:0000313" key="8">
    <source>
        <dbReference type="Proteomes" id="UP000821853"/>
    </source>
</evidence>
<comment type="caution">
    <text evidence="7">The sequence shown here is derived from an EMBL/GenBank/DDBJ whole genome shotgun (WGS) entry which is preliminary data.</text>
</comment>
<dbReference type="AlphaFoldDB" id="A0A9J6GQ76"/>
<keyword evidence="4 6" id="KW-1133">Transmembrane helix</keyword>
<feature type="transmembrane region" description="Helical" evidence="6">
    <location>
        <begin position="134"/>
        <end position="156"/>
    </location>
</feature>
<feature type="transmembrane region" description="Helical" evidence="6">
    <location>
        <begin position="273"/>
        <end position="296"/>
    </location>
</feature>
<dbReference type="GO" id="GO:0005886">
    <property type="term" value="C:plasma membrane"/>
    <property type="evidence" value="ECO:0007669"/>
    <property type="project" value="UniProtKB-SubCell"/>
</dbReference>
<comment type="subcellular location">
    <subcellularLocation>
        <location evidence="1">Cell membrane</location>
        <topology evidence="1">Multi-pass membrane protein</topology>
    </subcellularLocation>
</comment>
<dbReference type="OrthoDB" id="6513574at2759"/>
<keyword evidence="2" id="KW-1003">Cell membrane</keyword>
<dbReference type="VEuPathDB" id="VectorBase:HLOH_049874"/>
<dbReference type="GO" id="GO:0050909">
    <property type="term" value="P:sensory perception of taste"/>
    <property type="evidence" value="ECO:0007669"/>
    <property type="project" value="InterPro"/>
</dbReference>
<keyword evidence="3 6" id="KW-0812">Transmembrane</keyword>
<dbReference type="OMA" id="MNIAFTI"/>
<proteinExistence type="predicted"/>
<feature type="transmembrane region" description="Helical" evidence="6">
    <location>
        <begin position="247"/>
        <end position="267"/>
    </location>
</feature>
<evidence type="ECO:0000256" key="1">
    <source>
        <dbReference type="ARBA" id="ARBA00004651"/>
    </source>
</evidence>
<gene>
    <name evidence="7" type="ORF">HPB48_005694</name>
</gene>
<dbReference type="InterPro" id="IPR013604">
    <property type="entry name" value="7TM_chemorcpt"/>
</dbReference>
<dbReference type="Pfam" id="PF08395">
    <property type="entry name" value="7tm_7"/>
    <property type="match status" value="1"/>
</dbReference>
<evidence type="ECO:0000256" key="4">
    <source>
        <dbReference type="ARBA" id="ARBA00022989"/>
    </source>
</evidence>
<keyword evidence="8" id="KW-1185">Reference proteome</keyword>
<organism evidence="7 8">
    <name type="scientific">Haemaphysalis longicornis</name>
    <name type="common">Bush tick</name>
    <dbReference type="NCBI Taxonomy" id="44386"/>
    <lineage>
        <taxon>Eukaryota</taxon>
        <taxon>Metazoa</taxon>
        <taxon>Ecdysozoa</taxon>
        <taxon>Arthropoda</taxon>
        <taxon>Chelicerata</taxon>
        <taxon>Arachnida</taxon>
        <taxon>Acari</taxon>
        <taxon>Parasitiformes</taxon>
        <taxon>Ixodida</taxon>
        <taxon>Ixodoidea</taxon>
        <taxon>Ixodidae</taxon>
        <taxon>Haemaphysalinae</taxon>
        <taxon>Haemaphysalis</taxon>
    </lineage>
</organism>
<feature type="transmembrane region" description="Helical" evidence="6">
    <location>
        <begin position="45"/>
        <end position="62"/>
    </location>
</feature>
<evidence type="ECO:0000256" key="5">
    <source>
        <dbReference type="ARBA" id="ARBA00023136"/>
    </source>
</evidence>